<sequence>MVRVAAKHEWDVLVVECLTGGGSDMTHTCRLSHSIPSSTTGVTTVGNPVFHVMRERVGKLARVGGGTGTLRGDVEEDVVLSGQHVGHSVALVRHRPKPSAGRTLSGEDCSVASLLCGLKCATEMFLREVWTDEMEG</sequence>
<comment type="caution">
    <text evidence="1">The sequence shown here is derived from an EMBL/GenBank/DDBJ whole genome shotgun (WGS) entry which is preliminary data.</text>
</comment>
<dbReference type="AlphaFoldDB" id="A0A5B7CI62"/>
<accession>A0A5B7CI62</accession>
<protein>
    <submittedName>
        <fullName evidence="1">Uncharacterized protein</fullName>
    </submittedName>
</protein>
<dbReference type="EMBL" id="VSRR010000051">
    <property type="protein sequence ID" value="MPC08985.1"/>
    <property type="molecule type" value="Genomic_DNA"/>
</dbReference>
<evidence type="ECO:0000313" key="1">
    <source>
        <dbReference type="EMBL" id="MPC08985.1"/>
    </source>
</evidence>
<keyword evidence="2" id="KW-1185">Reference proteome</keyword>
<organism evidence="1 2">
    <name type="scientific">Portunus trituberculatus</name>
    <name type="common">Swimming crab</name>
    <name type="synonym">Neptunus trituberculatus</name>
    <dbReference type="NCBI Taxonomy" id="210409"/>
    <lineage>
        <taxon>Eukaryota</taxon>
        <taxon>Metazoa</taxon>
        <taxon>Ecdysozoa</taxon>
        <taxon>Arthropoda</taxon>
        <taxon>Crustacea</taxon>
        <taxon>Multicrustacea</taxon>
        <taxon>Malacostraca</taxon>
        <taxon>Eumalacostraca</taxon>
        <taxon>Eucarida</taxon>
        <taxon>Decapoda</taxon>
        <taxon>Pleocyemata</taxon>
        <taxon>Brachyura</taxon>
        <taxon>Eubrachyura</taxon>
        <taxon>Portunoidea</taxon>
        <taxon>Portunidae</taxon>
        <taxon>Portuninae</taxon>
        <taxon>Portunus</taxon>
    </lineage>
</organism>
<dbReference type="Proteomes" id="UP000324222">
    <property type="component" value="Unassembled WGS sequence"/>
</dbReference>
<name>A0A5B7CI62_PORTR</name>
<evidence type="ECO:0000313" key="2">
    <source>
        <dbReference type="Proteomes" id="UP000324222"/>
    </source>
</evidence>
<gene>
    <name evidence="1" type="ORF">E2C01_001584</name>
</gene>
<proteinExistence type="predicted"/>
<reference evidence="1 2" key="1">
    <citation type="submission" date="2019-05" db="EMBL/GenBank/DDBJ databases">
        <title>Another draft genome of Portunus trituberculatus and its Hox gene families provides insights of decapod evolution.</title>
        <authorList>
            <person name="Jeong J.-H."/>
            <person name="Song I."/>
            <person name="Kim S."/>
            <person name="Choi T."/>
            <person name="Kim D."/>
            <person name="Ryu S."/>
            <person name="Kim W."/>
        </authorList>
    </citation>
    <scope>NUCLEOTIDE SEQUENCE [LARGE SCALE GENOMIC DNA]</scope>
    <source>
        <tissue evidence="1">Muscle</tissue>
    </source>
</reference>